<evidence type="ECO:0000256" key="5">
    <source>
        <dbReference type="ARBA" id="ARBA00022989"/>
    </source>
</evidence>
<keyword evidence="5 11" id="KW-1133">Transmembrane helix</keyword>
<dbReference type="GO" id="GO:0005886">
    <property type="term" value="C:plasma membrane"/>
    <property type="evidence" value="ECO:0007669"/>
    <property type="project" value="UniProtKB-SubCell"/>
</dbReference>
<keyword evidence="14" id="KW-1185">Reference proteome</keyword>
<dbReference type="GO" id="GO:0007187">
    <property type="term" value="P:G protein-coupled receptor signaling pathway, coupled to cyclic nucleotide second messenger"/>
    <property type="evidence" value="ECO:0007669"/>
    <property type="project" value="TreeGrafter"/>
</dbReference>
<feature type="transmembrane region" description="Helical" evidence="11">
    <location>
        <begin position="33"/>
        <end position="58"/>
    </location>
</feature>
<keyword evidence="4 10" id="KW-0812">Transmembrane</keyword>
<evidence type="ECO:0000256" key="4">
    <source>
        <dbReference type="ARBA" id="ARBA00022692"/>
    </source>
</evidence>
<reference evidence="13" key="1">
    <citation type="submission" date="2025-08" db="UniProtKB">
        <authorList>
            <consortium name="Ensembl"/>
        </authorList>
    </citation>
    <scope>IDENTIFICATION</scope>
</reference>
<evidence type="ECO:0000256" key="10">
    <source>
        <dbReference type="RuleBase" id="RU000688"/>
    </source>
</evidence>
<feature type="domain" description="G-protein coupled receptors family 1 profile" evidence="12">
    <location>
        <begin position="49"/>
        <end position="368"/>
    </location>
</feature>
<dbReference type="Gene3D" id="1.20.1070.10">
    <property type="entry name" value="Rhodopsin 7-helix transmembrane proteins"/>
    <property type="match status" value="1"/>
</dbReference>
<dbReference type="GO" id="GO:0004993">
    <property type="term" value="F:G protein-coupled serotonin receptor activity"/>
    <property type="evidence" value="ECO:0007669"/>
    <property type="project" value="TreeGrafter"/>
</dbReference>
<dbReference type="GeneTree" id="ENSGT00940000163206"/>
<feature type="transmembrane region" description="Helical" evidence="11">
    <location>
        <begin position="110"/>
        <end position="131"/>
    </location>
</feature>
<feature type="transmembrane region" description="Helical" evidence="11">
    <location>
        <begin position="315"/>
        <end position="336"/>
    </location>
</feature>
<protein>
    <recommendedName>
        <fullName evidence="12">G-protein coupled receptors family 1 profile domain-containing protein</fullName>
    </recommendedName>
</protein>
<keyword evidence="6 10" id="KW-0297">G-protein coupled receptor</keyword>
<keyword evidence="2" id="KW-1003">Cell membrane</keyword>
<evidence type="ECO:0000256" key="6">
    <source>
        <dbReference type="ARBA" id="ARBA00023040"/>
    </source>
</evidence>
<dbReference type="OrthoDB" id="10071887at2759"/>
<sequence length="400" mass="45859">MINLKIRNQTEGNLSAVIENVDFEVKFSDGVKVLIITLMSILTFFTVFGNILVMLAFIVDKRLRTQSNYFLLNLAICDFFVGAFSMPLLLPYMLNGKWMLGRIVCKLWLTIDYTVCVASSFSVVLISYDRFISVTKARRTVYRTGHNGLQTVFKMAAVWILSFILYGPAILFWNMAFGGKEIPDNICVADFFDIWYFNFGTSVFDFALPLISISFFNLSIYWSIKKRSKKKKHSSALQSIKEKEKCIYITADDIVIYASSLQQNGGVTGPTKSKINRYLRHFHQKGSTFSPINGRLNTQDVNIIKLSQDKKIAKSLLIIVCIFLICWAPYSFLISIGKACNGYCIQSYWYDITMCLLYANSAINPILYPLCHKSFRSAFNMIFEMCQKKRSSWNIHCIIK</sequence>
<keyword evidence="7 11" id="KW-0472">Membrane</keyword>
<evidence type="ECO:0000256" key="2">
    <source>
        <dbReference type="ARBA" id="ARBA00022475"/>
    </source>
</evidence>
<comment type="similarity">
    <text evidence="10">Belongs to the G-protein coupled receptor 1 family.</text>
</comment>
<dbReference type="InterPro" id="IPR003980">
    <property type="entry name" value="Histamine_H3_rcpt"/>
</dbReference>
<evidence type="ECO:0000256" key="1">
    <source>
        <dbReference type="ARBA" id="ARBA00004651"/>
    </source>
</evidence>
<keyword evidence="8 10" id="KW-0675">Receptor</keyword>
<reference evidence="13" key="2">
    <citation type="submission" date="2025-09" db="UniProtKB">
        <authorList>
            <consortium name="Ensembl"/>
        </authorList>
    </citation>
    <scope>IDENTIFICATION</scope>
</reference>
<dbReference type="AlphaFoldDB" id="A0A8C5MJT2"/>
<dbReference type="GO" id="GO:0045202">
    <property type="term" value="C:synapse"/>
    <property type="evidence" value="ECO:0007669"/>
    <property type="project" value="TreeGrafter"/>
</dbReference>
<accession>A0A8C5MJT2</accession>
<evidence type="ECO:0000256" key="11">
    <source>
        <dbReference type="SAM" id="Phobius"/>
    </source>
</evidence>
<name>A0A8C5MJT2_9ANUR</name>
<dbReference type="GO" id="GO:0007197">
    <property type="term" value="P:adenylate cyclase-inhibiting G protein-coupled acetylcholine receptor signaling pathway"/>
    <property type="evidence" value="ECO:0007669"/>
    <property type="project" value="TreeGrafter"/>
</dbReference>
<dbReference type="GO" id="GO:0030425">
    <property type="term" value="C:dendrite"/>
    <property type="evidence" value="ECO:0007669"/>
    <property type="project" value="TreeGrafter"/>
</dbReference>
<dbReference type="InterPro" id="IPR000276">
    <property type="entry name" value="GPCR_Rhodpsn"/>
</dbReference>
<feature type="transmembrane region" description="Helical" evidence="11">
    <location>
        <begin position="152"/>
        <end position="173"/>
    </location>
</feature>
<evidence type="ECO:0000256" key="3">
    <source>
        <dbReference type="ARBA" id="ARBA00022553"/>
    </source>
</evidence>
<evidence type="ECO:0000256" key="9">
    <source>
        <dbReference type="ARBA" id="ARBA00023224"/>
    </source>
</evidence>
<dbReference type="Ensembl" id="ENSLLET00000016304.1">
    <property type="protein sequence ID" value="ENSLLEP00000015702.1"/>
    <property type="gene ID" value="ENSLLEG00000009345.1"/>
</dbReference>
<organism evidence="13 14">
    <name type="scientific">Leptobrachium leishanense</name>
    <name type="common">Leishan spiny toad</name>
    <dbReference type="NCBI Taxonomy" id="445787"/>
    <lineage>
        <taxon>Eukaryota</taxon>
        <taxon>Metazoa</taxon>
        <taxon>Chordata</taxon>
        <taxon>Craniata</taxon>
        <taxon>Vertebrata</taxon>
        <taxon>Euteleostomi</taxon>
        <taxon>Amphibia</taxon>
        <taxon>Batrachia</taxon>
        <taxon>Anura</taxon>
        <taxon>Pelobatoidea</taxon>
        <taxon>Megophryidae</taxon>
        <taxon>Leptobrachium</taxon>
    </lineage>
</organism>
<feature type="transmembrane region" description="Helical" evidence="11">
    <location>
        <begin position="348"/>
        <end position="371"/>
    </location>
</feature>
<comment type="subcellular location">
    <subcellularLocation>
        <location evidence="1">Cell membrane</location>
        <topology evidence="1">Multi-pass membrane protein</topology>
    </subcellularLocation>
</comment>
<dbReference type="GO" id="GO:0004969">
    <property type="term" value="F:histamine receptor activity"/>
    <property type="evidence" value="ECO:0007669"/>
    <property type="project" value="InterPro"/>
</dbReference>
<feature type="transmembrane region" description="Helical" evidence="11">
    <location>
        <begin position="70"/>
        <end position="90"/>
    </location>
</feature>
<keyword evidence="3" id="KW-0597">Phosphoprotein</keyword>
<keyword evidence="9 10" id="KW-0807">Transducer</keyword>
<dbReference type="PROSITE" id="PS50262">
    <property type="entry name" value="G_PROTEIN_RECEP_F1_2"/>
    <property type="match status" value="1"/>
</dbReference>
<dbReference type="Proteomes" id="UP000694569">
    <property type="component" value="Unplaced"/>
</dbReference>
<dbReference type="PANTHER" id="PTHR24247:SF254">
    <property type="entry name" value="HISTAMINE H3 RECEPTOR"/>
    <property type="match status" value="1"/>
</dbReference>
<proteinExistence type="inferred from homology"/>
<dbReference type="PROSITE" id="PS00237">
    <property type="entry name" value="G_PROTEIN_RECEP_F1_1"/>
    <property type="match status" value="1"/>
</dbReference>
<dbReference type="SMART" id="SM01381">
    <property type="entry name" value="7TM_GPCR_Srsx"/>
    <property type="match status" value="1"/>
</dbReference>
<evidence type="ECO:0000259" key="12">
    <source>
        <dbReference type="PROSITE" id="PS50262"/>
    </source>
</evidence>
<dbReference type="InterPro" id="IPR017452">
    <property type="entry name" value="GPCR_Rhodpsn_7TM"/>
</dbReference>
<feature type="transmembrane region" description="Helical" evidence="11">
    <location>
        <begin position="206"/>
        <end position="224"/>
    </location>
</feature>
<dbReference type="GO" id="GO:0016907">
    <property type="term" value="F:G protein-coupled acetylcholine receptor activity"/>
    <property type="evidence" value="ECO:0007669"/>
    <property type="project" value="TreeGrafter"/>
</dbReference>
<evidence type="ECO:0000256" key="8">
    <source>
        <dbReference type="ARBA" id="ARBA00023170"/>
    </source>
</evidence>
<evidence type="ECO:0000313" key="13">
    <source>
        <dbReference type="Ensembl" id="ENSLLEP00000015702.1"/>
    </source>
</evidence>
<dbReference type="PRINTS" id="PR00237">
    <property type="entry name" value="GPCRRHODOPSN"/>
</dbReference>
<evidence type="ECO:0000256" key="7">
    <source>
        <dbReference type="ARBA" id="ARBA00023136"/>
    </source>
</evidence>
<dbReference type="SUPFAM" id="SSF81321">
    <property type="entry name" value="Family A G protein-coupled receptor-like"/>
    <property type="match status" value="1"/>
</dbReference>
<dbReference type="PANTHER" id="PTHR24247">
    <property type="entry name" value="5-HYDROXYTRYPTAMINE RECEPTOR"/>
    <property type="match status" value="1"/>
</dbReference>
<evidence type="ECO:0000313" key="14">
    <source>
        <dbReference type="Proteomes" id="UP000694569"/>
    </source>
</evidence>
<dbReference type="PRINTS" id="PR01471">
    <property type="entry name" value="HISTAMINEH3R"/>
</dbReference>
<dbReference type="Pfam" id="PF00001">
    <property type="entry name" value="7tm_1"/>
    <property type="match status" value="1"/>
</dbReference>